<sequence length="112" mass="13544">MLEHLERLREDFNRKVEEDNKRFEGIVAELKSLRQDLNALREDFNRKVEEDNKRFEAIMLEIERQRQDFNTLAEQFLSFKKQVGGLEETLGAFVESYYITKVVEELDRFLLR</sequence>
<dbReference type="EMBL" id="NEXD01000192">
    <property type="protein sequence ID" value="PSN81966.1"/>
    <property type="molecule type" value="Genomic_DNA"/>
</dbReference>
<dbReference type="AlphaFoldDB" id="A0A2R6A6C9"/>
<keyword evidence="1" id="KW-0175">Coiled coil</keyword>
<proteinExistence type="predicted"/>
<dbReference type="Gene3D" id="1.10.287.1490">
    <property type="match status" value="1"/>
</dbReference>
<accession>A0A2R6A6C9</accession>
<feature type="coiled-coil region" evidence="1">
    <location>
        <begin position="2"/>
        <end position="65"/>
    </location>
</feature>
<evidence type="ECO:0000313" key="2">
    <source>
        <dbReference type="EMBL" id="PSN81966.1"/>
    </source>
</evidence>
<evidence type="ECO:0000313" key="3">
    <source>
        <dbReference type="Proteomes" id="UP000240569"/>
    </source>
</evidence>
<dbReference type="Proteomes" id="UP000240569">
    <property type="component" value="Unassembled WGS sequence"/>
</dbReference>
<evidence type="ECO:0000256" key="1">
    <source>
        <dbReference type="SAM" id="Coils"/>
    </source>
</evidence>
<gene>
    <name evidence="2" type="ORF">B9Q02_12320</name>
</gene>
<organism evidence="2 3">
    <name type="scientific">Candidatus Marsarchaeota G1 archaeon BE_D</name>
    <dbReference type="NCBI Taxonomy" id="1978156"/>
    <lineage>
        <taxon>Archaea</taxon>
        <taxon>Candidatus Marsarchaeota</taxon>
        <taxon>Candidatus Marsarchaeota group 1</taxon>
    </lineage>
</organism>
<protein>
    <submittedName>
        <fullName evidence="2">Uncharacterized protein</fullName>
    </submittedName>
</protein>
<comment type="caution">
    <text evidence="2">The sequence shown here is derived from an EMBL/GenBank/DDBJ whole genome shotgun (WGS) entry which is preliminary data.</text>
</comment>
<name>A0A2R6A6C9_9ARCH</name>
<reference evidence="2 3" key="1">
    <citation type="submission" date="2017-04" db="EMBL/GenBank/DDBJ databases">
        <title>Novel microbial lineages endemic to geothermal iron-oxide mats fill important gaps in the evolutionary history of Archaea.</title>
        <authorList>
            <person name="Jay Z.J."/>
            <person name="Beam J.P."/>
            <person name="Dlakic M."/>
            <person name="Rusch D.B."/>
            <person name="Kozubal M.A."/>
            <person name="Inskeep W.P."/>
        </authorList>
    </citation>
    <scope>NUCLEOTIDE SEQUENCE [LARGE SCALE GENOMIC DNA]</scope>
    <source>
        <strain evidence="2">BE_D</strain>
    </source>
</reference>